<dbReference type="EMBL" id="CAXAMN010024840">
    <property type="protein sequence ID" value="CAK9090429.1"/>
    <property type="molecule type" value="Genomic_DNA"/>
</dbReference>
<feature type="chain" id="PRO_5046417597" description="Sulfotransferase" evidence="1">
    <location>
        <begin position="21"/>
        <end position="216"/>
    </location>
</feature>
<keyword evidence="3" id="KW-1185">Reference proteome</keyword>
<organism evidence="2 3">
    <name type="scientific">Durusdinium trenchii</name>
    <dbReference type="NCBI Taxonomy" id="1381693"/>
    <lineage>
        <taxon>Eukaryota</taxon>
        <taxon>Sar</taxon>
        <taxon>Alveolata</taxon>
        <taxon>Dinophyceae</taxon>
        <taxon>Suessiales</taxon>
        <taxon>Symbiodiniaceae</taxon>
        <taxon>Durusdinium</taxon>
    </lineage>
</organism>
<evidence type="ECO:0000313" key="3">
    <source>
        <dbReference type="Proteomes" id="UP001642484"/>
    </source>
</evidence>
<reference evidence="2 3" key="1">
    <citation type="submission" date="2024-02" db="EMBL/GenBank/DDBJ databases">
        <authorList>
            <person name="Chen Y."/>
            <person name="Shah S."/>
            <person name="Dougan E. K."/>
            <person name="Thang M."/>
            <person name="Chan C."/>
        </authorList>
    </citation>
    <scope>NUCLEOTIDE SEQUENCE [LARGE SCALE GENOMIC DNA]</scope>
</reference>
<evidence type="ECO:0000313" key="2">
    <source>
        <dbReference type="EMBL" id="CAK9090429.1"/>
    </source>
</evidence>
<name>A0ABP0QQX6_9DINO</name>
<proteinExistence type="predicted"/>
<gene>
    <name evidence="2" type="ORF">CCMP2556_LOCUS43457</name>
</gene>
<accession>A0ABP0QQX6</accession>
<dbReference type="Proteomes" id="UP001642484">
    <property type="component" value="Unassembled WGS sequence"/>
</dbReference>
<comment type="caution">
    <text evidence="2">The sequence shown here is derived from an EMBL/GenBank/DDBJ whole genome shotgun (WGS) entry which is preliminary data.</text>
</comment>
<feature type="signal peptide" evidence="1">
    <location>
        <begin position="1"/>
        <end position="20"/>
    </location>
</feature>
<evidence type="ECO:0008006" key="4">
    <source>
        <dbReference type="Google" id="ProtNLM"/>
    </source>
</evidence>
<keyword evidence="1" id="KW-0732">Signal</keyword>
<protein>
    <recommendedName>
        <fullName evidence="4">Sulfotransferase</fullName>
    </recommendedName>
</protein>
<evidence type="ECO:0000256" key="1">
    <source>
        <dbReference type="SAM" id="SignalP"/>
    </source>
</evidence>
<sequence length="216" mass="24651">MWRLGLWVFTLSMAEKPEQCEEPEGTGFFQRQIALERMEPSRPWDHHAFVVGTNHKAGSQLLRNSMCWAFDTLGATYSCQFSGHGSSITTIGRENNCYDVWAPIQFHNHINGPELIQIKNESIRRGIPLRGVMIVRDPLQMVVSAYCYHHRGAEPNSNLAPPNITEMGPVPLEMVFVCLGWSSFAWVGRPPRMQYIPFRRSMHIISACSIACRFKQ</sequence>